<comment type="caution">
    <text evidence="2">The sequence shown here is derived from an EMBL/GenBank/DDBJ whole genome shotgun (WGS) entry which is preliminary data.</text>
</comment>
<dbReference type="EMBL" id="JBHRZI010000011">
    <property type="protein sequence ID" value="MFC3892305.1"/>
    <property type="molecule type" value="Genomic_DNA"/>
</dbReference>
<evidence type="ECO:0000313" key="3">
    <source>
        <dbReference type="Proteomes" id="UP001595690"/>
    </source>
</evidence>
<evidence type="ECO:0008006" key="4">
    <source>
        <dbReference type="Google" id="ProtNLM"/>
    </source>
</evidence>
<dbReference type="RefSeq" id="WP_382372050.1">
    <property type="nucleotide sequence ID" value="NZ_JBHRZI010000011.1"/>
</dbReference>
<name>A0ABV8BSL6_9PSEU</name>
<organism evidence="2 3">
    <name type="scientific">Lentzea rhizosphaerae</name>
    <dbReference type="NCBI Taxonomy" id="2041025"/>
    <lineage>
        <taxon>Bacteria</taxon>
        <taxon>Bacillati</taxon>
        <taxon>Actinomycetota</taxon>
        <taxon>Actinomycetes</taxon>
        <taxon>Pseudonocardiales</taxon>
        <taxon>Pseudonocardiaceae</taxon>
        <taxon>Lentzea</taxon>
    </lineage>
</organism>
<protein>
    <recommendedName>
        <fullName evidence="4">SH3 domain-containing protein</fullName>
    </recommendedName>
</protein>
<feature type="chain" id="PRO_5045416615" description="SH3 domain-containing protein" evidence="1">
    <location>
        <begin position="29"/>
        <end position="186"/>
    </location>
</feature>
<sequence length="186" mass="20464">MSRTLFKSVLSCLLVLVVSAFWTTPVMAAPKPPSPDMTIMAVGWHNEVTQTRALYQCPAFHCNQGQAYVGNDLAEVCTVWQSGVKWGLVFNRANEHSGFIPVDYLKYADPPQSCNNVGSGTVSQNNYTLYQCPYNYCNQGFATAGDDVAAICYHVANNFYWWWSLNHANGHEGFRAAAGTGGYPAC</sequence>
<dbReference type="Proteomes" id="UP001595690">
    <property type="component" value="Unassembled WGS sequence"/>
</dbReference>
<evidence type="ECO:0000313" key="2">
    <source>
        <dbReference type="EMBL" id="MFC3892305.1"/>
    </source>
</evidence>
<evidence type="ECO:0000256" key="1">
    <source>
        <dbReference type="SAM" id="SignalP"/>
    </source>
</evidence>
<gene>
    <name evidence="2" type="ORF">ACFOWZ_12560</name>
</gene>
<keyword evidence="1" id="KW-0732">Signal</keyword>
<keyword evidence="3" id="KW-1185">Reference proteome</keyword>
<reference evidence="3" key="1">
    <citation type="journal article" date="2019" name="Int. J. Syst. Evol. Microbiol.">
        <title>The Global Catalogue of Microorganisms (GCM) 10K type strain sequencing project: providing services to taxonomists for standard genome sequencing and annotation.</title>
        <authorList>
            <consortium name="The Broad Institute Genomics Platform"/>
            <consortium name="The Broad Institute Genome Sequencing Center for Infectious Disease"/>
            <person name="Wu L."/>
            <person name="Ma J."/>
        </authorList>
    </citation>
    <scope>NUCLEOTIDE SEQUENCE [LARGE SCALE GENOMIC DNA]</scope>
    <source>
        <strain evidence="3">CGMCC 4.7405</strain>
    </source>
</reference>
<accession>A0ABV8BSL6</accession>
<proteinExistence type="predicted"/>
<feature type="signal peptide" evidence="1">
    <location>
        <begin position="1"/>
        <end position="28"/>
    </location>
</feature>